<keyword evidence="3" id="KW-1185">Reference proteome</keyword>
<dbReference type="SUPFAM" id="SSF55729">
    <property type="entry name" value="Acyl-CoA N-acyltransferases (Nat)"/>
    <property type="match status" value="1"/>
</dbReference>
<organism evidence="2 3">
    <name type="scientific">Devosia oryziradicis</name>
    <dbReference type="NCBI Taxonomy" id="2801335"/>
    <lineage>
        <taxon>Bacteria</taxon>
        <taxon>Pseudomonadati</taxon>
        <taxon>Pseudomonadota</taxon>
        <taxon>Alphaproteobacteria</taxon>
        <taxon>Hyphomicrobiales</taxon>
        <taxon>Devosiaceae</taxon>
        <taxon>Devosia</taxon>
    </lineage>
</organism>
<accession>A0ABX7C1Z0</accession>
<protein>
    <submittedName>
        <fullName evidence="2">GNAT family N-acetyltransferase</fullName>
    </submittedName>
</protein>
<evidence type="ECO:0000259" key="1">
    <source>
        <dbReference type="PROSITE" id="PS51186"/>
    </source>
</evidence>
<dbReference type="Pfam" id="PF00583">
    <property type="entry name" value="Acetyltransf_1"/>
    <property type="match status" value="1"/>
</dbReference>
<name>A0ABX7C1Z0_9HYPH</name>
<dbReference type="PROSITE" id="PS51186">
    <property type="entry name" value="GNAT"/>
    <property type="match status" value="1"/>
</dbReference>
<dbReference type="RefSeq" id="WP_201658994.1">
    <property type="nucleotide sequence ID" value="NZ_CP068047.1"/>
</dbReference>
<sequence length="142" mass="15676">MVEIVYEPELKPESRQAVVDGLVAFNRAQTPGFAGPFANIGLLLKHPETGEADGGLTGRISFGWLFVELLFVPERLRGQGVGRQLMERAEAVAREHGCAGIWLDTFTFQAPGFYRKLGYAVFGEIPDYPPGASRFFLSKRLS</sequence>
<dbReference type="InterPro" id="IPR000182">
    <property type="entry name" value="GNAT_dom"/>
</dbReference>
<dbReference type="Gene3D" id="3.40.630.30">
    <property type="match status" value="1"/>
</dbReference>
<evidence type="ECO:0000313" key="3">
    <source>
        <dbReference type="Proteomes" id="UP000595460"/>
    </source>
</evidence>
<dbReference type="CDD" id="cd04301">
    <property type="entry name" value="NAT_SF"/>
    <property type="match status" value="1"/>
</dbReference>
<dbReference type="PANTHER" id="PTHR13538:SF4">
    <property type="entry name" value="N-ALPHA-ACETYLTRANSFERASE 80"/>
    <property type="match status" value="1"/>
</dbReference>
<dbReference type="EMBL" id="CP068047">
    <property type="protein sequence ID" value="QQR36685.1"/>
    <property type="molecule type" value="Genomic_DNA"/>
</dbReference>
<feature type="domain" description="N-acetyltransferase" evidence="1">
    <location>
        <begin position="5"/>
        <end position="142"/>
    </location>
</feature>
<dbReference type="InterPro" id="IPR016181">
    <property type="entry name" value="Acyl_CoA_acyltransferase"/>
</dbReference>
<reference evidence="2 3" key="1">
    <citation type="submission" date="2021-01" db="EMBL/GenBank/DDBJ databases">
        <title>Genome seq and assembly of Devosia sp. G19.</title>
        <authorList>
            <person name="Chhetri G."/>
        </authorList>
    </citation>
    <scope>NUCLEOTIDE SEQUENCE [LARGE SCALE GENOMIC DNA]</scope>
    <source>
        <strain evidence="2 3">G19</strain>
    </source>
</reference>
<dbReference type="PANTHER" id="PTHR13538">
    <property type="entry name" value="N-ACETYLTRANSFERASE 6"/>
    <property type="match status" value="1"/>
</dbReference>
<evidence type="ECO:0000313" key="2">
    <source>
        <dbReference type="EMBL" id="QQR36685.1"/>
    </source>
</evidence>
<proteinExistence type="predicted"/>
<dbReference type="Proteomes" id="UP000595460">
    <property type="component" value="Chromosome"/>
</dbReference>
<gene>
    <name evidence="2" type="ORF">JI749_03365</name>
</gene>
<dbReference type="InterPro" id="IPR039840">
    <property type="entry name" value="NAA80"/>
</dbReference>